<dbReference type="SUPFAM" id="SSF49464">
    <property type="entry name" value="Carboxypeptidase regulatory domain-like"/>
    <property type="match status" value="1"/>
</dbReference>
<organism evidence="1 2">
    <name type="scientific">Marivirga salinarum</name>
    <dbReference type="NCBI Taxonomy" id="3059078"/>
    <lineage>
        <taxon>Bacteria</taxon>
        <taxon>Pseudomonadati</taxon>
        <taxon>Bacteroidota</taxon>
        <taxon>Cytophagia</taxon>
        <taxon>Cytophagales</taxon>
        <taxon>Marivirgaceae</taxon>
        <taxon>Marivirga</taxon>
    </lineage>
</organism>
<dbReference type="InterPro" id="IPR008969">
    <property type="entry name" value="CarboxyPept-like_regulatory"/>
</dbReference>
<dbReference type="AlphaFoldDB" id="A0AA51NB90"/>
<evidence type="ECO:0000313" key="1">
    <source>
        <dbReference type="EMBL" id="WMN11829.1"/>
    </source>
</evidence>
<sequence length="253" mass="28688">MKNLFCLILMTLSYKTIYAQNIKGIILSSKDNFGVEGAHIINITKKNIAISSELGYFNIKGEIGDTLVVSNINFDTKQFIVNAKTHLSIVLNPANIQLDEVLVSNLPTTAEDFRKKLITMPMQDNGKFLPFGMKPAKPRSEIPPLYNRSLNSGLGYVVMNPLKSITRKLNSEFQEKVKYYALKADENDKIIRDKKFNRSLVASLTELEGDELTDFIHFLDFADSFIASASAYEIAEKIKEEFKKFEKLVEEDK</sequence>
<evidence type="ECO:0000313" key="2">
    <source>
        <dbReference type="Proteomes" id="UP001230496"/>
    </source>
</evidence>
<dbReference type="RefSeq" id="WP_308349537.1">
    <property type="nucleotide sequence ID" value="NZ_CP129971.1"/>
</dbReference>
<protein>
    <recommendedName>
        <fullName evidence="3">Carboxypeptidase-like regulatory domain-containing protein</fullName>
    </recommendedName>
</protein>
<keyword evidence="2" id="KW-1185">Reference proteome</keyword>
<dbReference type="Proteomes" id="UP001230496">
    <property type="component" value="Chromosome"/>
</dbReference>
<accession>A0AA51NB90</accession>
<dbReference type="KEGG" id="msaa:QYS49_39695"/>
<dbReference type="EMBL" id="CP129971">
    <property type="protein sequence ID" value="WMN11829.1"/>
    <property type="molecule type" value="Genomic_DNA"/>
</dbReference>
<gene>
    <name evidence="1" type="ORF">QYS49_39695</name>
</gene>
<reference evidence="1 2" key="1">
    <citation type="submission" date="2023-08" db="EMBL/GenBank/DDBJ databases">
        <title>Comparative genomics and taxonomic characterization of three novel marine species of genus Marivirga.</title>
        <authorList>
            <person name="Muhammad N."/>
            <person name="Kim S.-G."/>
        </authorList>
    </citation>
    <scope>NUCLEOTIDE SEQUENCE [LARGE SCALE GENOMIC DNA]</scope>
    <source>
        <strain evidence="1 2">BDSF4-3</strain>
    </source>
</reference>
<evidence type="ECO:0008006" key="3">
    <source>
        <dbReference type="Google" id="ProtNLM"/>
    </source>
</evidence>
<proteinExistence type="predicted"/>
<name>A0AA51NB90_9BACT</name>